<evidence type="ECO:0000256" key="1">
    <source>
        <dbReference type="SAM" id="Phobius"/>
    </source>
</evidence>
<organism evidence="2 3">
    <name type="scientific">Mycobacterium dioxanotrophicus</name>
    <dbReference type="NCBI Taxonomy" id="482462"/>
    <lineage>
        <taxon>Bacteria</taxon>
        <taxon>Bacillati</taxon>
        <taxon>Actinomycetota</taxon>
        <taxon>Actinomycetes</taxon>
        <taxon>Mycobacteriales</taxon>
        <taxon>Mycobacteriaceae</taxon>
        <taxon>Mycobacterium</taxon>
    </lineage>
</organism>
<dbReference type="KEGG" id="mdx:BTO20_17080"/>
<sequence length="63" mass="6970">MKLRSYWAYSVGLLVASVAVIAVARLTGHCGRNMLLVFGGFVIAWVSGTIARYVYPPPARWTR</sequence>
<proteinExistence type="predicted"/>
<reference evidence="2 3" key="1">
    <citation type="submission" date="2017-04" db="EMBL/GenBank/DDBJ databases">
        <title>Whole Genome Sequence of 1,4-Dioxane Degrading Bacterium Mycobacterium dioxanotrophicus PH-06.</title>
        <authorList>
            <person name="He Y."/>
        </authorList>
    </citation>
    <scope>NUCLEOTIDE SEQUENCE [LARGE SCALE GENOMIC DNA]</scope>
    <source>
        <strain evidence="2 3">PH-06</strain>
    </source>
</reference>
<dbReference type="Proteomes" id="UP000195331">
    <property type="component" value="Chromosome"/>
</dbReference>
<gene>
    <name evidence="2" type="ORF">BTO20_17080</name>
</gene>
<accession>A0A1Y0C4D8</accession>
<feature type="transmembrane region" description="Helical" evidence="1">
    <location>
        <begin position="6"/>
        <end position="27"/>
    </location>
</feature>
<feature type="transmembrane region" description="Helical" evidence="1">
    <location>
        <begin position="34"/>
        <end position="55"/>
    </location>
</feature>
<name>A0A1Y0C4D8_9MYCO</name>
<dbReference type="OrthoDB" id="4747837at2"/>
<dbReference type="AlphaFoldDB" id="A0A1Y0C4D8"/>
<dbReference type="EMBL" id="CP020809">
    <property type="protein sequence ID" value="ART70061.1"/>
    <property type="molecule type" value="Genomic_DNA"/>
</dbReference>
<keyword evidence="3" id="KW-1185">Reference proteome</keyword>
<protein>
    <submittedName>
        <fullName evidence="2">Uncharacterized protein</fullName>
    </submittedName>
</protein>
<keyword evidence="1" id="KW-0472">Membrane</keyword>
<keyword evidence="1" id="KW-0812">Transmembrane</keyword>
<keyword evidence="1" id="KW-1133">Transmembrane helix</keyword>
<evidence type="ECO:0000313" key="3">
    <source>
        <dbReference type="Proteomes" id="UP000195331"/>
    </source>
</evidence>
<dbReference type="RefSeq" id="WP_087077548.1">
    <property type="nucleotide sequence ID" value="NZ_CP020809.1"/>
</dbReference>
<evidence type="ECO:0000313" key="2">
    <source>
        <dbReference type="EMBL" id="ART70061.1"/>
    </source>
</evidence>